<evidence type="ECO:0000313" key="4">
    <source>
        <dbReference type="EMBL" id="GFM31823.1"/>
    </source>
</evidence>
<dbReference type="Pfam" id="PF00578">
    <property type="entry name" value="AhpC-TSA"/>
    <property type="match status" value="1"/>
</dbReference>
<protein>
    <recommendedName>
        <fullName evidence="3">Alkyl hydroperoxide reductase subunit C/ Thiol specific antioxidant domain-containing protein</fullName>
    </recommendedName>
</protein>
<dbReference type="RefSeq" id="WP_174403523.1">
    <property type="nucleotide sequence ID" value="NZ_BLVO01000004.1"/>
</dbReference>
<keyword evidence="2" id="KW-0732">Signal</keyword>
<reference evidence="4 5" key="1">
    <citation type="submission" date="2020-05" db="EMBL/GenBank/DDBJ databases">
        <title>Draft genome sequence of Desulfovibrio sp. strain HN2T.</title>
        <authorList>
            <person name="Ueno A."/>
            <person name="Tamazawa S."/>
            <person name="Tamamura S."/>
            <person name="Murakami T."/>
            <person name="Kiyama T."/>
            <person name="Inomata H."/>
            <person name="Amano Y."/>
            <person name="Miyakawa K."/>
            <person name="Tamaki H."/>
            <person name="Naganuma T."/>
            <person name="Kaneko K."/>
        </authorList>
    </citation>
    <scope>NUCLEOTIDE SEQUENCE [LARGE SCALE GENOMIC DNA]</scope>
    <source>
        <strain evidence="4 5">HN2</strain>
    </source>
</reference>
<dbReference type="Gene3D" id="3.40.30.10">
    <property type="entry name" value="Glutaredoxin"/>
    <property type="match status" value="1"/>
</dbReference>
<dbReference type="AlphaFoldDB" id="A0A7J0BDP5"/>
<evidence type="ECO:0000259" key="3">
    <source>
        <dbReference type="Pfam" id="PF00578"/>
    </source>
</evidence>
<dbReference type="InterPro" id="IPR017937">
    <property type="entry name" value="Thioredoxin_CS"/>
</dbReference>
<feature type="domain" description="Alkyl hydroperoxide reductase subunit C/ Thiol specific antioxidant" evidence="3">
    <location>
        <begin position="68"/>
        <end position="165"/>
    </location>
</feature>
<evidence type="ECO:0000313" key="5">
    <source>
        <dbReference type="Proteomes" id="UP000503840"/>
    </source>
</evidence>
<evidence type="ECO:0000256" key="2">
    <source>
        <dbReference type="SAM" id="SignalP"/>
    </source>
</evidence>
<comment type="caution">
    <text evidence="4">The sequence shown here is derived from an EMBL/GenBank/DDBJ whole genome shotgun (WGS) entry which is preliminary data.</text>
</comment>
<keyword evidence="1" id="KW-0676">Redox-active center</keyword>
<dbReference type="PROSITE" id="PS00194">
    <property type="entry name" value="THIOREDOXIN_1"/>
    <property type="match status" value="1"/>
</dbReference>
<dbReference type="InterPro" id="IPR000866">
    <property type="entry name" value="AhpC/TSA"/>
</dbReference>
<dbReference type="CDD" id="cd02966">
    <property type="entry name" value="TlpA_like_family"/>
    <property type="match status" value="1"/>
</dbReference>
<feature type="signal peptide" evidence="2">
    <location>
        <begin position="1"/>
        <end position="27"/>
    </location>
</feature>
<dbReference type="SUPFAM" id="SSF52833">
    <property type="entry name" value="Thioredoxin-like"/>
    <property type="match status" value="1"/>
</dbReference>
<evidence type="ECO:0000256" key="1">
    <source>
        <dbReference type="ARBA" id="ARBA00023284"/>
    </source>
</evidence>
<proteinExistence type="predicted"/>
<dbReference type="GO" id="GO:0016491">
    <property type="term" value="F:oxidoreductase activity"/>
    <property type="evidence" value="ECO:0007669"/>
    <property type="project" value="InterPro"/>
</dbReference>
<dbReference type="EMBL" id="BLVO01000004">
    <property type="protein sequence ID" value="GFM31823.1"/>
    <property type="molecule type" value="Genomic_DNA"/>
</dbReference>
<keyword evidence="5" id="KW-1185">Reference proteome</keyword>
<organism evidence="4 5">
    <name type="scientific">Desulfovibrio subterraneus</name>
    <dbReference type="NCBI Taxonomy" id="2718620"/>
    <lineage>
        <taxon>Bacteria</taxon>
        <taxon>Pseudomonadati</taxon>
        <taxon>Thermodesulfobacteriota</taxon>
        <taxon>Desulfovibrionia</taxon>
        <taxon>Desulfovibrionales</taxon>
        <taxon>Desulfovibrionaceae</taxon>
        <taxon>Desulfovibrio</taxon>
    </lineage>
</organism>
<gene>
    <name evidence="4" type="ORF">DSM101010T_01880</name>
</gene>
<feature type="chain" id="PRO_5029889014" description="Alkyl hydroperoxide reductase subunit C/ Thiol specific antioxidant domain-containing protein" evidence="2">
    <location>
        <begin position="28"/>
        <end position="202"/>
    </location>
</feature>
<accession>A0A7J0BDP5</accession>
<dbReference type="GO" id="GO:0016209">
    <property type="term" value="F:antioxidant activity"/>
    <property type="evidence" value="ECO:0007669"/>
    <property type="project" value="InterPro"/>
</dbReference>
<dbReference type="Proteomes" id="UP000503840">
    <property type="component" value="Unassembled WGS sequence"/>
</dbReference>
<sequence>MNRIFLYSLLLLFVLLPVGASLRPALAAQDTAQTENGDAPADVAGVTPFPNLLLPAVPNADQFGLPLQAVQIGELQEEFIIINVYSWFCAPCQAEGPDLRELSELIGPGGTDGTVRIIGIAAGDDITLTKRFRDKHSLPYALFPDPSLALHGLMQSPPVPTFYIVRNTTDGPHLLATHIGAIRGKAKALYSEVLKLTEASED</sequence>
<dbReference type="InterPro" id="IPR036249">
    <property type="entry name" value="Thioredoxin-like_sf"/>
</dbReference>
<name>A0A7J0BDP5_9BACT</name>